<keyword evidence="2 3" id="KW-0238">DNA-binding</keyword>
<dbReference type="SUPFAM" id="SSF55821">
    <property type="entry name" value="YrdC/RibB"/>
    <property type="match status" value="1"/>
</dbReference>
<dbReference type="Pfam" id="PF01300">
    <property type="entry name" value="Sua5_yciO_yrdC"/>
    <property type="match status" value="1"/>
</dbReference>
<dbReference type="InterPro" id="IPR017945">
    <property type="entry name" value="DHBP_synth_RibB-like_a/b_dom"/>
</dbReference>
<dbReference type="STRING" id="67801.A0A1B0C486"/>
<dbReference type="PROSITE" id="PS51163">
    <property type="entry name" value="YRDC"/>
    <property type="match status" value="1"/>
</dbReference>
<dbReference type="InterPro" id="IPR000424">
    <property type="entry name" value="Primosome_PriB/ssb"/>
</dbReference>
<evidence type="ECO:0000313" key="8">
    <source>
        <dbReference type="Proteomes" id="UP000092460"/>
    </source>
</evidence>
<dbReference type="GO" id="GO:0006260">
    <property type="term" value="P:DNA replication"/>
    <property type="evidence" value="ECO:0007669"/>
    <property type="project" value="InterPro"/>
</dbReference>
<dbReference type="InterPro" id="IPR006070">
    <property type="entry name" value="Sua5-like_dom"/>
</dbReference>
<evidence type="ECO:0000256" key="2">
    <source>
        <dbReference type="ARBA" id="ARBA00023125"/>
    </source>
</evidence>
<organism evidence="7 8">
    <name type="scientific">Glossina palpalis gambiensis</name>
    <dbReference type="NCBI Taxonomy" id="67801"/>
    <lineage>
        <taxon>Eukaryota</taxon>
        <taxon>Metazoa</taxon>
        <taxon>Ecdysozoa</taxon>
        <taxon>Arthropoda</taxon>
        <taxon>Hexapoda</taxon>
        <taxon>Insecta</taxon>
        <taxon>Pterygota</taxon>
        <taxon>Neoptera</taxon>
        <taxon>Endopterygota</taxon>
        <taxon>Diptera</taxon>
        <taxon>Brachycera</taxon>
        <taxon>Muscomorpha</taxon>
        <taxon>Hippoboscoidea</taxon>
        <taxon>Glossinidae</taxon>
        <taxon>Glossina</taxon>
    </lineage>
</organism>
<feature type="domain" description="SF4 helicase" evidence="6">
    <location>
        <begin position="168"/>
        <end position="374"/>
    </location>
</feature>
<evidence type="ECO:0000256" key="3">
    <source>
        <dbReference type="PROSITE-ProRule" id="PRU00252"/>
    </source>
</evidence>
<dbReference type="HAMAP" id="MF_00984">
    <property type="entry name" value="SSB"/>
    <property type="match status" value="1"/>
</dbReference>
<dbReference type="GO" id="GO:0003678">
    <property type="term" value="F:DNA helicase activity"/>
    <property type="evidence" value="ECO:0007669"/>
    <property type="project" value="InterPro"/>
</dbReference>
<dbReference type="Gene3D" id="3.40.50.300">
    <property type="entry name" value="P-loop containing nucleotide triphosphate hydrolases"/>
    <property type="match status" value="1"/>
</dbReference>
<feature type="region of interest" description="Disordered" evidence="4">
    <location>
        <begin position="447"/>
        <end position="470"/>
    </location>
</feature>
<dbReference type="EnsemblMetazoa" id="GPPI048667-RA">
    <property type="protein sequence ID" value="GPPI048667-PA"/>
    <property type="gene ID" value="GPPI048667"/>
</dbReference>
<sequence length="539" mass="61858">MNTENFVKIIDALHQEEVIAYPTEAVFGLGCDPDSHIAVNKLLFLKKRNQEKGFILVASSLAQLKNYINYKIINKNKLRKIFLNRYRFITWLIPPKNTIAPWLIGNNQLLAVRISMFFPIIKICKMFGKPLISTSANLSGEVPAKTSREVYKKFDYPVGKDFDKPQREMPGEQIMIRILSSLSRVDQSRLRTGQLTKEDWSRISHTVEILLKKKNIYIDDSSKLTATEIRSRSRRIFREHEGLSLIMIDYLQLMHAPTIFNNRTLEIAEISRSLKALAKELQVPVIALSQLNRSLEQRSDKRPVNSDLRESGSIEQDADVIMFIYRDEVYHENRQNPDVRYIPNGSAVTNITLATSESWRDKNTGEIKEKTEWHRVVIFGKLAEIAGEYLRKGSQVYIEGSLQTRKWQDQNGQDKYITEVIVGINGAMQMLGTKHISDTDSEKISWTGKQKNKIKNQEKNQAEYDEEEKKKKNIDISFDDDIPPLLVTAGVPMRIPEVISGPRGSCGMEFLFTVILDCSKTFSANFPVILRSVKLTINR</sequence>
<dbReference type="PROSITE" id="PS50935">
    <property type="entry name" value="SSB"/>
    <property type="match status" value="1"/>
</dbReference>
<dbReference type="SUPFAM" id="SSF50249">
    <property type="entry name" value="Nucleic acid-binding proteins"/>
    <property type="match status" value="1"/>
</dbReference>
<dbReference type="Pfam" id="PF03796">
    <property type="entry name" value="DnaB_C"/>
    <property type="match status" value="1"/>
</dbReference>
<feature type="domain" description="YrdC-like" evidence="5">
    <location>
        <begin position="3"/>
        <end position="195"/>
    </location>
</feature>
<evidence type="ECO:0000259" key="5">
    <source>
        <dbReference type="PROSITE" id="PS51163"/>
    </source>
</evidence>
<dbReference type="CDD" id="cd04496">
    <property type="entry name" value="SSB_OBF"/>
    <property type="match status" value="1"/>
</dbReference>
<dbReference type="Proteomes" id="UP000092460">
    <property type="component" value="Unassembled WGS sequence"/>
</dbReference>
<dbReference type="VEuPathDB" id="VectorBase:GPPI048667"/>
<dbReference type="PANTHER" id="PTHR30153:SF2">
    <property type="entry name" value="REPLICATIVE DNA HELICASE"/>
    <property type="match status" value="1"/>
</dbReference>
<dbReference type="EMBL" id="JXJN01025290">
    <property type="status" value="NOT_ANNOTATED_CDS"/>
    <property type="molecule type" value="Genomic_DNA"/>
</dbReference>
<reference evidence="8" key="1">
    <citation type="submission" date="2015-01" db="EMBL/GenBank/DDBJ databases">
        <authorList>
            <person name="Aksoy S."/>
            <person name="Warren W."/>
            <person name="Wilson R.K."/>
        </authorList>
    </citation>
    <scope>NUCLEOTIDE SEQUENCE [LARGE SCALE GENOMIC DNA]</scope>
    <source>
        <strain evidence="8">IAEA</strain>
    </source>
</reference>
<evidence type="ECO:0000256" key="1">
    <source>
        <dbReference type="ARBA" id="ARBA00015492"/>
    </source>
</evidence>
<accession>A0A1B0C486</accession>
<dbReference type="NCBIfam" id="TIGR00621">
    <property type="entry name" value="ssb"/>
    <property type="match status" value="1"/>
</dbReference>
<dbReference type="Gene3D" id="3.90.870.10">
    <property type="entry name" value="DHBP synthase"/>
    <property type="match status" value="1"/>
</dbReference>
<reference evidence="7" key="2">
    <citation type="submission" date="2020-05" db="UniProtKB">
        <authorList>
            <consortium name="EnsemblMetazoa"/>
        </authorList>
    </citation>
    <scope>IDENTIFICATION</scope>
    <source>
        <strain evidence="7">IAEA</strain>
    </source>
</reference>
<name>A0A1B0C486_9MUSC</name>
<evidence type="ECO:0000256" key="4">
    <source>
        <dbReference type="SAM" id="MobiDB-lite"/>
    </source>
</evidence>
<dbReference type="InterPro" id="IPR012340">
    <property type="entry name" value="NA-bd_OB-fold"/>
</dbReference>
<dbReference type="GO" id="GO:0005829">
    <property type="term" value="C:cytosol"/>
    <property type="evidence" value="ECO:0007669"/>
    <property type="project" value="TreeGrafter"/>
</dbReference>
<proteinExistence type="inferred from homology"/>
<dbReference type="InterPro" id="IPR011344">
    <property type="entry name" value="ssDNA-bd"/>
</dbReference>
<evidence type="ECO:0000313" key="7">
    <source>
        <dbReference type="EnsemblMetazoa" id="GPPI048667-PA"/>
    </source>
</evidence>
<keyword evidence="8" id="KW-1185">Reference proteome</keyword>
<dbReference type="GO" id="GO:0005524">
    <property type="term" value="F:ATP binding"/>
    <property type="evidence" value="ECO:0007669"/>
    <property type="project" value="InterPro"/>
</dbReference>
<dbReference type="AlphaFoldDB" id="A0A1B0C486"/>
<dbReference type="InterPro" id="IPR027417">
    <property type="entry name" value="P-loop_NTPase"/>
</dbReference>
<feature type="compositionally biased region" description="Basic and acidic residues" evidence="4">
    <location>
        <begin position="455"/>
        <end position="470"/>
    </location>
</feature>
<protein>
    <recommendedName>
        <fullName evidence="1">Threonylcarbamoyl-AMP synthase</fullName>
    </recommendedName>
</protein>
<dbReference type="GO" id="GO:0003697">
    <property type="term" value="F:single-stranded DNA binding"/>
    <property type="evidence" value="ECO:0007669"/>
    <property type="project" value="InterPro"/>
</dbReference>
<dbReference type="EMBL" id="JXJN01025291">
    <property type="status" value="NOT_ANNOTATED_CDS"/>
    <property type="molecule type" value="Genomic_DNA"/>
</dbReference>
<dbReference type="GO" id="GO:0003725">
    <property type="term" value="F:double-stranded RNA binding"/>
    <property type="evidence" value="ECO:0007669"/>
    <property type="project" value="InterPro"/>
</dbReference>
<dbReference type="PANTHER" id="PTHR30153">
    <property type="entry name" value="REPLICATIVE DNA HELICASE DNAB"/>
    <property type="match status" value="1"/>
</dbReference>
<evidence type="ECO:0000259" key="6">
    <source>
        <dbReference type="PROSITE" id="PS51199"/>
    </source>
</evidence>
<dbReference type="SUPFAM" id="SSF52540">
    <property type="entry name" value="P-loop containing nucleoside triphosphate hydrolases"/>
    <property type="match status" value="1"/>
</dbReference>
<dbReference type="PROSITE" id="PS51199">
    <property type="entry name" value="SF4_HELICASE"/>
    <property type="match status" value="1"/>
</dbReference>
<dbReference type="InterPro" id="IPR007694">
    <property type="entry name" value="DNA_helicase_DnaB-like_C"/>
</dbReference>